<dbReference type="InterPro" id="IPR019775">
    <property type="entry name" value="WD40_repeat_CS"/>
</dbReference>
<feature type="repeat" description="WD" evidence="3">
    <location>
        <begin position="31"/>
        <end position="78"/>
    </location>
</feature>
<dbReference type="SUPFAM" id="SSF50998">
    <property type="entry name" value="Quinoprotein alcohol dehydrogenase-like"/>
    <property type="match status" value="1"/>
</dbReference>
<evidence type="ECO:0000313" key="5">
    <source>
        <dbReference type="Proteomes" id="UP000324974"/>
    </source>
</evidence>
<dbReference type="EMBL" id="CP042425">
    <property type="protein sequence ID" value="QEL20665.1"/>
    <property type="molecule type" value="Genomic_DNA"/>
</dbReference>
<dbReference type="SUPFAM" id="SSF50969">
    <property type="entry name" value="YVTN repeat-like/Quinoprotein amine dehydrogenase"/>
    <property type="match status" value="1"/>
</dbReference>
<evidence type="ECO:0000256" key="2">
    <source>
        <dbReference type="ARBA" id="ARBA00022737"/>
    </source>
</evidence>
<dbReference type="SUPFAM" id="SSF82171">
    <property type="entry name" value="DPP6 N-terminal domain-like"/>
    <property type="match status" value="1"/>
</dbReference>
<reference evidence="5" key="1">
    <citation type="submission" date="2019-08" db="EMBL/GenBank/DDBJ databases">
        <title>Limnoglobus roseus gen. nov., sp. nov., a novel freshwater planctomycete with a giant genome from the family Gemmataceae.</title>
        <authorList>
            <person name="Kulichevskaya I.S."/>
            <person name="Naumoff D.G."/>
            <person name="Miroshnikov K."/>
            <person name="Ivanova A."/>
            <person name="Philippov D.A."/>
            <person name="Hakobyan A."/>
            <person name="Rijpstra I.C."/>
            <person name="Sinninghe Damste J.S."/>
            <person name="Liesack W."/>
            <person name="Dedysh S.N."/>
        </authorList>
    </citation>
    <scope>NUCLEOTIDE SEQUENCE [LARGE SCALE GENOMIC DNA]</scope>
    <source>
        <strain evidence="5">PX52</strain>
    </source>
</reference>
<feature type="repeat" description="WD" evidence="3">
    <location>
        <begin position="607"/>
        <end position="640"/>
    </location>
</feature>
<dbReference type="InterPro" id="IPR011047">
    <property type="entry name" value="Quinoprotein_ADH-like_sf"/>
</dbReference>
<accession>A0A5C1APY8</accession>
<dbReference type="InterPro" id="IPR015943">
    <property type="entry name" value="WD40/YVTN_repeat-like_dom_sf"/>
</dbReference>
<evidence type="ECO:0000313" key="4">
    <source>
        <dbReference type="EMBL" id="QEL20665.1"/>
    </source>
</evidence>
<proteinExistence type="predicted"/>
<keyword evidence="2" id="KW-0677">Repeat</keyword>
<dbReference type="Pfam" id="PF00400">
    <property type="entry name" value="WD40"/>
    <property type="match status" value="5"/>
</dbReference>
<protein>
    <submittedName>
        <fullName evidence="4">WD-40 repeat protein</fullName>
    </submittedName>
</protein>
<evidence type="ECO:0000256" key="1">
    <source>
        <dbReference type="ARBA" id="ARBA00022574"/>
    </source>
</evidence>
<gene>
    <name evidence="4" type="ORF">PX52LOC_07772</name>
</gene>
<organism evidence="4 5">
    <name type="scientific">Limnoglobus roseus</name>
    <dbReference type="NCBI Taxonomy" id="2598579"/>
    <lineage>
        <taxon>Bacteria</taxon>
        <taxon>Pseudomonadati</taxon>
        <taxon>Planctomycetota</taxon>
        <taxon>Planctomycetia</taxon>
        <taxon>Gemmatales</taxon>
        <taxon>Gemmataceae</taxon>
        <taxon>Limnoglobus</taxon>
    </lineage>
</organism>
<dbReference type="KEGG" id="lrs:PX52LOC_07772"/>
<feature type="repeat" description="WD" evidence="3">
    <location>
        <begin position="576"/>
        <end position="606"/>
    </location>
</feature>
<dbReference type="CDD" id="cd00200">
    <property type="entry name" value="WD40"/>
    <property type="match status" value="1"/>
</dbReference>
<dbReference type="InterPro" id="IPR001680">
    <property type="entry name" value="WD40_rpt"/>
</dbReference>
<feature type="repeat" description="WD" evidence="3">
    <location>
        <begin position="84"/>
        <end position="117"/>
    </location>
</feature>
<evidence type="ECO:0000256" key="3">
    <source>
        <dbReference type="PROSITE-ProRule" id="PRU00221"/>
    </source>
</evidence>
<name>A0A5C1APY8_9BACT</name>
<dbReference type="PANTHER" id="PTHR19848:SF8">
    <property type="entry name" value="F-BOX AND WD REPEAT DOMAIN CONTAINING 7"/>
    <property type="match status" value="1"/>
</dbReference>
<dbReference type="OrthoDB" id="500858at2"/>
<dbReference type="PANTHER" id="PTHR19848">
    <property type="entry name" value="WD40 REPEAT PROTEIN"/>
    <property type="match status" value="1"/>
</dbReference>
<dbReference type="PROSITE" id="PS50082">
    <property type="entry name" value="WD_REPEATS_2"/>
    <property type="match status" value="4"/>
</dbReference>
<dbReference type="PROSITE" id="PS50294">
    <property type="entry name" value="WD_REPEATS_REGION"/>
    <property type="match status" value="2"/>
</dbReference>
<dbReference type="Proteomes" id="UP000324974">
    <property type="component" value="Chromosome"/>
</dbReference>
<keyword evidence="5" id="KW-1185">Reference proteome</keyword>
<dbReference type="PROSITE" id="PS00678">
    <property type="entry name" value="WD_REPEATS_1"/>
    <property type="match status" value="2"/>
</dbReference>
<dbReference type="SMART" id="SM00320">
    <property type="entry name" value="WD40"/>
    <property type="match status" value="13"/>
</dbReference>
<dbReference type="InterPro" id="IPR011044">
    <property type="entry name" value="Quino_amine_DH_bsu"/>
</dbReference>
<dbReference type="Gene3D" id="2.130.10.10">
    <property type="entry name" value="YVTN repeat-like/Quinoprotein amine dehydrogenase"/>
    <property type="match status" value="6"/>
</dbReference>
<sequence length="1197" mass="126580">MIPASLYLLACLTGGPTLLPQGAVDRLDAPILRHSSRVASVAFSPDGRRLASGSNVNRGGGDPTVRVWDLASGRERWRVQHDSTCVAWFASGSRLASAARDGTVKAWDLTTDREVFSSQTPGGWAFAVAVANDGKWLASTHGNRSAVRLWNAATGALVRELEPAAKGKPVSGQITAVAFPPDGKTVAAGVPGVGLVFWDMASGTVLRTIPGEYPASGPFVSMGITFAGRDGRVAVCQADGLAIFDPARARELHFVRGTRAEDPTRMDISAVAQSADGSAVAFVRNHELKLWDVAGDREIRAFPTPTRQPGPFALSADGKHLAQGAGNLVVVWETATGRRVPAHAPEHGNLEAMGFGPTGEVLVRDASGLRVWDVGSTGRRRGEVLRSPAGVVAISPDGRTAVHGGYSYPALPRLTDIGTGDDLVKLDAVENEIILHAAFLPNGRRLVTVDTGGRTLSLWDTVSGQRLRKFIGHEDPVDAIAIAPDGKRMATSGAPRAYFRTPFPGYAGDAGIRVWDVETGAQLATIKGPAGALAYSPDGLLLAAGVDGIDSHLRLLDAASGQEVRQLKGRGPQKAAFTPDGRTLVTVGRDKVVRLWDVATGAERRRLDGHSDEVYSLAISPDGRRALTGGSGGQIFVWDLYAPDRLPRDDLSWAIRDLTDPDAAVAFRAVRELAAAGDRALPLIAAIRPGDRPWPQALEALEVMGTPAARRAVAALAGGDPASRPSREAALVRDRLDRRAVPRWFPPAPVLPPEPQKLVNGTPRVVARLSARNAGGASGYLVPSRDGRFAVEYGFHSADVRIIDLPSGQVRHSIPSPVQDGRVSQAELSPDGSRLAGVTSVGGFISSPTLYVWDVPSGKLLWQAAASSSGVGALAWSPSGDRLATSDYKPSGIRLWEAATGKELKTWPGPKDSHQVLAFALDGRRLSANCRSTLRVFDLATGAIESESATRDDLLTANSGTGIPADGRSILRGATLTERLTGKVRSDLTGGHQAGHSVWYCAIAPDGRTAVTSDKFGHLLVWDLTGADTTRPATVLKPSDWDELWQLLGGPDAGLAYRAGWRLTALGDAAVAELVRRLPPVPADPTAHIGEQIAALDASDPAVRQAGTDRLELLSTIAVRALERATPRPPGEWSDRVKYLLDQAARSTPSRAKVLAVRTVEVLERLSSPTARAALAQYAAGPAGHVLTTDARAALRR</sequence>
<keyword evidence="1 3" id="KW-0853">WD repeat</keyword>
<dbReference type="RefSeq" id="WP_149114933.1">
    <property type="nucleotide sequence ID" value="NZ_CP042425.1"/>
</dbReference>
<dbReference type="AlphaFoldDB" id="A0A5C1APY8"/>